<dbReference type="Proteomes" id="UP000605618">
    <property type="component" value="Unassembled WGS sequence"/>
</dbReference>
<gene>
    <name evidence="5" type="ORF">GS505_02640</name>
</gene>
<dbReference type="GO" id="GO:0006310">
    <property type="term" value="P:DNA recombination"/>
    <property type="evidence" value="ECO:0007669"/>
    <property type="project" value="UniProtKB-KW"/>
</dbReference>
<accession>A0AAE4ZDT3</accession>
<evidence type="ECO:0000256" key="2">
    <source>
        <dbReference type="ARBA" id="ARBA00023125"/>
    </source>
</evidence>
<comment type="caution">
    <text evidence="5">The sequence shown here is derived from an EMBL/GenBank/DDBJ whole genome shotgun (WGS) entry which is preliminary data.</text>
</comment>
<comment type="similarity">
    <text evidence="1">Belongs to the 'phage' integrase family.</text>
</comment>
<evidence type="ECO:0000313" key="5">
    <source>
        <dbReference type="EMBL" id="NKS24771.1"/>
    </source>
</evidence>
<feature type="domain" description="Integrase SAM-like N-terminal" evidence="4">
    <location>
        <begin position="67"/>
        <end position="140"/>
    </location>
</feature>
<dbReference type="GO" id="GO:0003677">
    <property type="term" value="F:DNA binding"/>
    <property type="evidence" value="ECO:0007669"/>
    <property type="project" value="UniProtKB-KW"/>
</dbReference>
<dbReference type="InterPro" id="IPR010998">
    <property type="entry name" value="Integrase_recombinase_N"/>
</dbReference>
<dbReference type="InterPro" id="IPR050090">
    <property type="entry name" value="Tyrosine_recombinase_XerCD"/>
</dbReference>
<sequence length="504" mass="57180">MDPYLGEGWWLDFHDVSKPCAGGLDCNLPDPTVLAKENGATDGTPFFVGPDGRADSRVNRFWRDPTVRGLSMETKRRYAFSLKVWLNFLTAIGVNWDRADAATLASFKEWRMSAVEADANVSATAFRVDLAALRRFYDWASMTCSGVTNPIRFRRTRLTVNGDREARMEAAPSGVRRSDVKWLTPSAFRQWRDIGLRGFTVDGLPSPSWSGRVEDRNVAFVDGLFGTGLRCGEWSSVLTIEIPEIAAQPRLQRTWLADACAKRGAGRLYWLPRRVGQAVQFYVREGSRAEVVVRAQREQRYGPAHDLLIVENATDRGVLTVRVNGRTRRMDINALTPRIRMRLYRETDAGLEPLWLWLNHDGLPRPKAAWNRTFTVANDRVSRLLSRETHRAPSLWARPHMLRHSFALRWYSIATFVAWQRTAGLTAAEQRDFRNQLGDVWFLLATLLGHRSAETTRNVYLEPFQSLQIANLVAALEPEDRAALERLVDVVGDEHSRVFSAVAP</sequence>
<evidence type="ECO:0000313" key="6">
    <source>
        <dbReference type="Proteomes" id="UP000605618"/>
    </source>
</evidence>
<dbReference type="Gene3D" id="1.10.443.10">
    <property type="entry name" value="Intergrase catalytic core"/>
    <property type="match status" value="1"/>
</dbReference>
<dbReference type="InterPro" id="IPR004107">
    <property type="entry name" value="Integrase_SAM-like_N"/>
</dbReference>
<dbReference type="RefSeq" id="WP_084969602.1">
    <property type="nucleotide sequence ID" value="NZ_JAVBWU010000005.1"/>
</dbReference>
<dbReference type="PANTHER" id="PTHR30349:SF41">
    <property type="entry name" value="INTEGRASE_RECOMBINASE PROTEIN MJ0367-RELATED"/>
    <property type="match status" value="1"/>
</dbReference>
<dbReference type="PANTHER" id="PTHR30349">
    <property type="entry name" value="PHAGE INTEGRASE-RELATED"/>
    <property type="match status" value="1"/>
</dbReference>
<dbReference type="InterPro" id="IPR011010">
    <property type="entry name" value="DNA_brk_join_enz"/>
</dbReference>
<dbReference type="InterPro" id="IPR013762">
    <property type="entry name" value="Integrase-like_cat_sf"/>
</dbReference>
<evidence type="ECO:0000259" key="4">
    <source>
        <dbReference type="Pfam" id="PF02899"/>
    </source>
</evidence>
<keyword evidence="2" id="KW-0238">DNA-binding</keyword>
<dbReference type="Pfam" id="PF02899">
    <property type="entry name" value="Phage_int_SAM_1"/>
    <property type="match status" value="1"/>
</dbReference>
<protein>
    <submittedName>
        <fullName evidence="5">Site-specific integrase</fullName>
    </submittedName>
</protein>
<dbReference type="GO" id="GO:0015074">
    <property type="term" value="P:DNA integration"/>
    <property type="evidence" value="ECO:0007669"/>
    <property type="project" value="InterPro"/>
</dbReference>
<dbReference type="AlphaFoldDB" id="A0AAE4ZDT3"/>
<dbReference type="EMBL" id="WUYZ01000001">
    <property type="protein sequence ID" value="NKS24771.1"/>
    <property type="molecule type" value="Genomic_DNA"/>
</dbReference>
<proteinExistence type="inferred from homology"/>
<keyword evidence="3" id="KW-0233">DNA recombination</keyword>
<evidence type="ECO:0000256" key="3">
    <source>
        <dbReference type="ARBA" id="ARBA00023172"/>
    </source>
</evidence>
<organism evidence="5 6">
    <name type="scientific">Rhodococcus hoagii</name>
    <name type="common">Corynebacterium equii</name>
    <dbReference type="NCBI Taxonomy" id="43767"/>
    <lineage>
        <taxon>Bacteria</taxon>
        <taxon>Bacillati</taxon>
        <taxon>Actinomycetota</taxon>
        <taxon>Actinomycetes</taxon>
        <taxon>Mycobacteriales</taxon>
        <taxon>Nocardiaceae</taxon>
        <taxon>Prescottella</taxon>
    </lineage>
</organism>
<name>A0AAE4ZDT3_RHOHA</name>
<reference evidence="5" key="1">
    <citation type="journal article" date="2020" name="Environ. Microbiol.">
        <title>The novel and transferable erm(51) gene confers Macrolides, Lincosamides, and Streptogramins B (MLSB) resistance to clonal Rhodococcus equi in the environment.</title>
        <authorList>
            <person name="Huber L."/>
            <person name="Giguere S."/>
            <person name="Slovis N.M."/>
            <person name="Alvarez-Narvaez S."/>
            <person name="Hart K.A."/>
            <person name="Greiter M."/>
            <person name="Morris E.R.A."/>
            <person name="Cohen N.D."/>
        </authorList>
    </citation>
    <scope>NUCLEOTIDE SEQUENCE</scope>
    <source>
        <strain evidence="5">Lh_141_1</strain>
    </source>
</reference>
<dbReference type="Gene3D" id="1.10.150.130">
    <property type="match status" value="1"/>
</dbReference>
<evidence type="ECO:0000256" key="1">
    <source>
        <dbReference type="ARBA" id="ARBA00008857"/>
    </source>
</evidence>
<dbReference type="SUPFAM" id="SSF56349">
    <property type="entry name" value="DNA breaking-rejoining enzymes"/>
    <property type="match status" value="1"/>
</dbReference>